<accession>A0ABQ0JHJ3</accession>
<dbReference type="EC" id="2.7.1.-" evidence="2"/>
<dbReference type="CDD" id="cd00211">
    <property type="entry name" value="PTS_IIA_fru"/>
    <property type="match status" value="1"/>
</dbReference>
<dbReference type="PANTHER" id="PTHR47738:SF3">
    <property type="entry name" value="PHOSPHOTRANSFERASE SYSTEM MANNITOL_FRUCTOSE-SPECIFIC IIA DOMAIN CONTAINING PROTEIN"/>
    <property type="match status" value="1"/>
</dbReference>
<dbReference type="Gene3D" id="3.40.930.10">
    <property type="entry name" value="Mannitol-specific EII, Chain A"/>
    <property type="match status" value="1"/>
</dbReference>
<dbReference type="InterPro" id="IPR051541">
    <property type="entry name" value="PTS_SugarTrans_NitroReg"/>
</dbReference>
<dbReference type="InterPro" id="IPR016152">
    <property type="entry name" value="PTrfase/Anion_transptr"/>
</dbReference>
<sequence length="148" mass="16210">MNPHDLFNKSLLVTNLKATSREAVLRKMAHVLFEQGFVKTSFADAIVDREAAFPTGLGELAIPHTDREHTVKDAIAVAVLEQPVDFVMMGSDDETTSVSVVFMLAISTNDCQIETLQTVMGYAQSNDALAELKNCADAESLYDQLTED</sequence>
<feature type="domain" description="PTS EIIA type-2" evidence="1">
    <location>
        <begin position="5"/>
        <end position="148"/>
    </location>
</feature>
<name>A0ABQ0JHJ3_9VIBR</name>
<evidence type="ECO:0000259" key="1">
    <source>
        <dbReference type="PROSITE" id="PS51094"/>
    </source>
</evidence>
<dbReference type="PROSITE" id="PS51094">
    <property type="entry name" value="PTS_EIIA_TYPE_2"/>
    <property type="match status" value="1"/>
</dbReference>
<dbReference type="Proteomes" id="UP000029223">
    <property type="component" value="Unassembled WGS sequence"/>
</dbReference>
<dbReference type="Pfam" id="PF00359">
    <property type="entry name" value="PTS_EIIA_2"/>
    <property type="match status" value="1"/>
</dbReference>
<proteinExistence type="predicted"/>
<dbReference type="PANTHER" id="PTHR47738">
    <property type="entry name" value="PTS SYSTEM FRUCTOSE-LIKE EIIA COMPONENT-RELATED"/>
    <property type="match status" value="1"/>
</dbReference>
<reference evidence="3" key="2">
    <citation type="submission" date="2014-09" db="EMBL/GenBank/DDBJ databases">
        <authorList>
            <consortium name="NBRP consortium"/>
            <person name="Sawabe T."/>
            <person name="Meirelles P."/>
            <person name="Nakanishi M."/>
            <person name="Sayaka M."/>
            <person name="Hattori M."/>
            <person name="Ohkuma M."/>
        </authorList>
    </citation>
    <scope>NUCLEOTIDE SEQUENCE [LARGE SCALE GENOMIC DNA]</scope>
    <source>
        <strain evidence="3">JCM 19239</strain>
    </source>
</reference>
<protein>
    <submittedName>
        <fullName evidence="2">PTS system galactitol-specific IIA component</fullName>
        <ecNumber evidence="2">2.7.1.-</ecNumber>
    </submittedName>
</protein>
<evidence type="ECO:0000313" key="2">
    <source>
        <dbReference type="EMBL" id="GAL28226.1"/>
    </source>
</evidence>
<dbReference type="GO" id="GO:0016740">
    <property type="term" value="F:transferase activity"/>
    <property type="evidence" value="ECO:0007669"/>
    <property type="project" value="UniProtKB-KW"/>
</dbReference>
<evidence type="ECO:0000313" key="3">
    <source>
        <dbReference type="Proteomes" id="UP000029223"/>
    </source>
</evidence>
<comment type="caution">
    <text evidence="2">The sequence shown here is derived from an EMBL/GenBank/DDBJ whole genome shotgun (WGS) entry which is preliminary data.</text>
</comment>
<organism evidence="2 3">
    <name type="scientific">Vibrio variabilis</name>
    <dbReference type="NCBI Taxonomy" id="990271"/>
    <lineage>
        <taxon>Bacteria</taxon>
        <taxon>Pseudomonadati</taxon>
        <taxon>Pseudomonadota</taxon>
        <taxon>Gammaproteobacteria</taxon>
        <taxon>Vibrionales</taxon>
        <taxon>Vibrionaceae</taxon>
        <taxon>Vibrio</taxon>
    </lineage>
</organism>
<dbReference type="InterPro" id="IPR002178">
    <property type="entry name" value="PTS_EIIA_type-2_dom"/>
</dbReference>
<keyword evidence="2" id="KW-0808">Transferase</keyword>
<dbReference type="EMBL" id="BBMS01000039">
    <property type="protein sequence ID" value="GAL28226.1"/>
    <property type="molecule type" value="Genomic_DNA"/>
</dbReference>
<keyword evidence="3" id="KW-1185">Reference proteome</keyword>
<reference evidence="3" key="1">
    <citation type="submission" date="2014-09" db="EMBL/GenBank/DDBJ databases">
        <title>Vibrio variabilis JCM 19239. (C206) whole genome shotgun sequence.</title>
        <authorList>
            <person name="Sawabe T."/>
            <person name="Meirelles P."/>
            <person name="Nakanishi M."/>
            <person name="Sayaka M."/>
            <person name="Hattori M."/>
            <person name="Ohkuma M."/>
        </authorList>
    </citation>
    <scope>NUCLEOTIDE SEQUENCE [LARGE SCALE GENOMIC DNA]</scope>
    <source>
        <strain evidence="3">JCM 19239</strain>
    </source>
</reference>
<dbReference type="SUPFAM" id="SSF55804">
    <property type="entry name" value="Phoshotransferase/anion transport protein"/>
    <property type="match status" value="1"/>
</dbReference>
<gene>
    <name evidence="2" type="ORF">JCM19239_5486</name>
</gene>